<feature type="region of interest" description="Disordered" evidence="1">
    <location>
        <begin position="1"/>
        <end position="43"/>
    </location>
</feature>
<dbReference type="RefSeq" id="WP_309541167.1">
    <property type="nucleotide sequence ID" value="NZ_CP133659.1"/>
</dbReference>
<name>A0ABY9R2S5_9BACT</name>
<dbReference type="EMBL" id="CP133659">
    <property type="protein sequence ID" value="WMW65128.1"/>
    <property type="molecule type" value="Genomic_DNA"/>
</dbReference>
<protein>
    <submittedName>
        <fullName evidence="2">Helix-hairpin-helix domain-containing protein</fullName>
    </submittedName>
</protein>
<reference evidence="2" key="1">
    <citation type="submission" date="2023-09" db="EMBL/GenBank/DDBJ databases">
        <authorList>
            <consortium name="CW5 consortium"/>
            <person name="Lu C.-W."/>
        </authorList>
    </citation>
    <scope>NUCLEOTIDE SEQUENCE</scope>
    <source>
        <strain evidence="2">KPS</strain>
    </source>
</reference>
<dbReference type="Proteomes" id="UP001180616">
    <property type="component" value="Chromosome"/>
</dbReference>
<organism evidence="2 3">
    <name type="scientific">Nitratidesulfovibrio liaohensis</name>
    <dbReference type="NCBI Taxonomy" id="2604158"/>
    <lineage>
        <taxon>Bacteria</taxon>
        <taxon>Pseudomonadati</taxon>
        <taxon>Thermodesulfobacteriota</taxon>
        <taxon>Desulfovibrionia</taxon>
        <taxon>Desulfovibrionales</taxon>
        <taxon>Desulfovibrionaceae</taxon>
        <taxon>Nitratidesulfovibrio</taxon>
    </lineage>
</organism>
<dbReference type="InterPro" id="IPR021725">
    <property type="entry name" value="Cdd1"/>
</dbReference>
<keyword evidence="3" id="KW-1185">Reference proteome</keyword>
<accession>A0ABY9R2S5</accession>
<feature type="compositionally biased region" description="Basic and acidic residues" evidence="1">
    <location>
        <begin position="1"/>
        <end position="17"/>
    </location>
</feature>
<gene>
    <name evidence="2" type="ORF">KPS_003230</name>
</gene>
<proteinExistence type="predicted"/>
<evidence type="ECO:0000313" key="3">
    <source>
        <dbReference type="Proteomes" id="UP001180616"/>
    </source>
</evidence>
<dbReference type="Gene3D" id="1.10.150.20">
    <property type="entry name" value="5' to 3' exonuclease, C-terminal subdomain"/>
    <property type="match status" value="1"/>
</dbReference>
<sequence>MSDSARRKEAVQDDLKAKRPKGTGKVGNRPASRPVHPFAGLRSVGPATRRDLDLLGVRTLAELAAADSQELYDRLCTLTGQRHDPCVLDVFACAVAQARDPHLPDGLRDWFAWTPHRKAGTLHATLPPRPDGRTK</sequence>
<evidence type="ECO:0000313" key="2">
    <source>
        <dbReference type="EMBL" id="WMW65128.1"/>
    </source>
</evidence>
<dbReference type="Pfam" id="PF11731">
    <property type="entry name" value="Cdd1"/>
    <property type="match status" value="1"/>
</dbReference>
<evidence type="ECO:0000256" key="1">
    <source>
        <dbReference type="SAM" id="MobiDB-lite"/>
    </source>
</evidence>